<evidence type="ECO:0000256" key="1">
    <source>
        <dbReference type="SAM" id="MobiDB-lite"/>
    </source>
</evidence>
<evidence type="ECO:0000313" key="4">
    <source>
        <dbReference type="Proteomes" id="UP000054359"/>
    </source>
</evidence>
<keyword evidence="2" id="KW-1133">Transmembrane helix</keyword>
<keyword evidence="2" id="KW-0812">Transmembrane</keyword>
<feature type="transmembrane region" description="Helical" evidence="2">
    <location>
        <begin position="48"/>
        <end position="70"/>
    </location>
</feature>
<protein>
    <submittedName>
        <fullName evidence="3">Uncharacterized protein</fullName>
    </submittedName>
</protein>
<dbReference type="EMBL" id="KK121193">
    <property type="protein sequence ID" value="KFM79951.1"/>
    <property type="molecule type" value="Genomic_DNA"/>
</dbReference>
<gene>
    <name evidence="3" type="ORF">X975_19174</name>
</gene>
<name>A0A087URG2_STEMI</name>
<feature type="non-terminal residue" evidence="3">
    <location>
        <position position="219"/>
    </location>
</feature>
<dbReference type="OMA" id="YRSADHI"/>
<dbReference type="AlphaFoldDB" id="A0A087URG2"/>
<evidence type="ECO:0000313" key="3">
    <source>
        <dbReference type="EMBL" id="KFM79951.1"/>
    </source>
</evidence>
<proteinExistence type="predicted"/>
<feature type="compositionally biased region" description="Polar residues" evidence="1">
    <location>
        <begin position="175"/>
        <end position="186"/>
    </location>
</feature>
<evidence type="ECO:0000256" key="2">
    <source>
        <dbReference type="SAM" id="Phobius"/>
    </source>
</evidence>
<feature type="region of interest" description="Disordered" evidence="1">
    <location>
        <begin position="198"/>
        <end position="219"/>
    </location>
</feature>
<dbReference type="Proteomes" id="UP000054359">
    <property type="component" value="Unassembled WGS sequence"/>
</dbReference>
<feature type="region of interest" description="Disordered" evidence="1">
    <location>
        <begin position="167"/>
        <end position="186"/>
    </location>
</feature>
<organism evidence="3 4">
    <name type="scientific">Stegodyphus mimosarum</name>
    <name type="common">African social velvet spider</name>
    <dbReference type="NCBI Taxonomy" id="407821"/>
    <lineage>
        <taxon>Eukaryota</taxon>
        <taxon>Metazoa</taxon>
        <taxon>Ecdysozoa</taxon>
        <taxon>Arthropoda</taxon>
        <taxon>Chelicerata</taxon>
        <taxon>Arachnida</taxon>
        <taxon>Araneae</taxon>
        <taxon>Araneomorphae</taxon>
        <taxon>Entelegynae</taxon>
        <taxon>Eresoidea</taxon>
        <taxon>Eresidae</taxon>
        <taxon>Stegodyphus</taxon>
    </lineage>
</organism>
<accession>A0A087URG2</accession>
<dbReference type="OrthoDB" id="6435049at2759"/>
<sequence>MPSSRTHQSLSSFSSHSISDRSRAKSYFSRRSTVTNVPSQRPNRKMRCIIAIGIALPIIAAIIGIVAWAVSADSAFHDPVINSMRRVDTLTNPHEEDIFQVLENRNDLEYVQHRSSPSQELDQRDLSRVDDLQHIQHQDNFGNQDMRQQNSFDDASQKDPLYIVHFVPSPKPKVDSSTSSPDQVSTVSNDVLQKILSASKGAKPGTPQFVVFAPVPGED</sequence>
<keyword evidence="4" id="KW-1185">Reference proteome</keyword>
<reference evidence="3 4" key="1">
    <citation type="submission" date="2013-11" db="EMBL/GenBank/DDBJ databases">
        <title>Genome sequencing of Stegodyphus mimosarum.</title>
        <authorList>
            <person name="Bechsgaard J."/>
        </authorList>
    </citation>
    <scope>NUCLEOTIDE SEQUENCE [LARGE SCALE GENOMIC DNA]</scope>
</reference>
<keyword evidence="2" id="KW-0472">Membrane</keyword>